<dbReference type="Gene3D" id="3.30.920.30">
    <property type="entry name" value="Hypothetical protein"/>
    <property type="match status" value="1"/>
</dbReference>
<dbReference type="RefSeq" id="WP_086950124.1">
    <property type="nucleotide sequence ID" value="NZ_FWFD01000002.1"/>
</dbReference>
<evidence type="ECO:0000256" key="5">
    <source>
        <dbReference type="ARBA" id="ARBA00022801"/>
    </source>
</evidence>
<keyword evidence="2" id="KW-1277">Toxin-antitoxin system</keyword>
<organism evidence="8 9">
    <name type="scientific">Vagococcus fluvialis bH819</name>
    <dbReference type="NCBI Taxonomy" id="1255619"/>
    <lineage>
        <taxon>Bacteria</taxon>
        <taxon>Bacillati</taxon>
        <taxon>Bacillota</taxon>
        <taxon>Bacilli</taxon>
        <taxon>Lactobacillales</taxon>
        <taxon>Enterococcaceae</taxon>
        <taxon>Vagococcus</taxon>
    </lineage>
</organism>
<dbReference type="GO" id="GO:0016787">
    <property type="term" value="F:hydrolase activity"/>
    <property type="evidence" value="ECO:0007669"/>
    <property type="project" value="UniProtKB-KW"/>
</dbReference>
<sequence>MPMTQKEMVAFLKNHGFTKVNGGKGSHIKMTKPGLTRPIIIPQGELKKGTERSILKDADLL</sequence>
<reference evidence="9" key="1">
    <citation type="submission" date="2017-02" db="EMBL/GenBank/DDBJ databases">
        <authorList>
            <person name="Dridi B."/>
        </authorList>
    </citation>
    <scope>NUCLEOTIDE SEQUENCE [LARGE SCALE GENOMIC DNA]</scope>
    <source>
        <strain evidence="9">bH819</strain>
    </source>
</reference>
<evidence type="ECO:0000256" key="2">
    <source>
        <dbReference type="ARBA" id="ARBA00022649"/>
    </source>
</evidence>
<dbReference type="AlphaFoldDB" id="A0A1X8XKV3"/>
<dbReference type="InterPro" id="IPR012933">
    <property type="entry name" value="HicA_mRNA_interferase"/>
</dbReference>
<evidence type="ECO:0008006" key="10">
    <source>
        <dbReference type="Google" id="ProtNLM"/>
    </source>
</evidence>
<dbReference type="OrthoDB" id="286048at2"/>
<keyword evidence="3" id="KW-0540">Nuclease</keyword>
<dbReference type="Proteomes" id="UP000195918">
    <property type="component" value="Unassembled WGS sequence"/>
</dbReference>
<gene>
    <name evidence="8" type="ORF">FM121_00100</name>
</gene>
<dbReference type="GO" id="GO:0004519">
    <property type="term" value="F:endonuclease activity"/>
    <property type="evidence" value="ECO:0007669"/>
    <property type="project" value="UniProtKB-KW"/>
</dbReference>
<dbReference type="SUPFAM" id="SSF54786">
    <property type="entry name" value="YcfA/nrd intein domain"/>
    <property type="match status" value="1"/>
</dbReference>
<dbReference type="GO" id="GO:0003729">
    <property type="term" value="F:mRNA binding"/>
    <property type="evidence" value="ECO:0007669"/>
    <property type="project" value="InterPro"/>
</dbReference>
<evidence type="ECO:0000313" key="9">
    <source>
        <dbReference type="Proteomes" id="UP000195918"/>
    </source>
</evidence>
<evidence type="ECO:0000256" key="7">
    <source>
        <dbReference type="ARBA" id="ARBA00023016"/>
    </source>
</evidence>
<keyword evidence="5" id="KW-0378">Hydrolase</keyword>
<keyword evidence="6" id="KW-0694">RNA-binding</keyword>
<dbReference type="InterPro" id="IPR038570">
    <property type="entry name" value="HicA_sf"/>
</dbReference>
<keyword evidence="9" id="KW-1185">Reference proteome</keyword>
<comment type="similarity">
    <text evidence="1">Belongs to the HicA mRNA interferase family.</text>
</comment>
<evidence type="ECO:0000256" key="6">
    <source>
        <dbReference type="ARBA" id="ARBA00022884"/>
    </source>
</evidence>
<dbReference type="EMBL" id="FWFD01000002">
    <property type="protein sequence ID" value="SLM84459.1"/>
    <property type="molecule type" value="Genomic_DNA"/>
</dbReference>
<accession>A0A1X8XKV3</accession>
<name>A0A1X8XKV3_9ENTE</name>
<keyword evidence="4" id="KW-0255">Endonuclease</keyword>
<proteinExistence type="inferred from homology"/>
<protein>
    <recommendedName>
        <fullName evidence="10">YcfA family protein</fullName>
    </recommendedName>
</protein>
<evidence type="ECO:0000313" key="8">
    <source>
        <dbReference type="EMBL" id="SLM84459.1"/>
    </source>
</evidence>
<evidence type="ECO:0000256" key="1">
    <source>
        <dbReference type="ARBA" id="ARBA00006620"/>
    </source>
</evidence>
<dbReference type="Pfam" id="PF07927">
    <property type="entry name" value="HicA_toxin"/>
    <property type="match status" value="1"/>
</dbReference>
<keyword evidence="7" id="KW-0346">Stress response</keyword>
<evidence type="ECO:0000256" key="4">
    <source>
        <dbReference type="ARBA" id="ARBA00022759"/>
    </source>
</evidence>
<evidence type="ECO:0000256" key="3">
    <source>
        <dbReference type="ARBA" id="ARBA00022722"/>
    </source>
</evidence>